<evidence type="ECO:0000313" key="8">
    <source>
        <dbReference type="EMBL" id="KAK7251950.1"/>
    </source>
</evidence>
<dbReference type="InterPro" id="IPR009011">
    <property type="entry name" value="Man6P_isomerase_rcpt-bd_dom_sf"/>
</dbReference>
<feature type="compositionally biased region" description="Basic and acidic residues" evidence="5">
    <location>
        <begin position="276"/>
        <end position="297"/>
    </location>
</feature>
<evidence type="ECO:0000256" key="5">
    <source>
        <dbReference type="SAM" id="MobiDB-lite"/>
    </source>
</evidence>
<evidence type="ECO:0000259" key="7">
    <source>
        <dbReference type="PROSITE" id="PS51914"/>
    </source>
</evidence>
<evidence type="ECO:0000256" key="4">
    <source>
        <dbReference type="ARBA" id="ARBA00023157"/>
    </source>
</evidence>
<keyword evidence="9" id="KW-1185">Reference proteome</keyword>
<comment type="caution">
    <text evidence="8">The sequence shown here is derived from an EMBL/GenBank/DDBJ whole genome shotgun (WGS) entry which is preliminary data.</text>
</comment>
<evidence type="ECO:0000256" key="2">
    <source>
        <dbReference type="ARBA" id="ARBA00022729"/>
    </source>
</evidence>
<dbReference type="AlphaFoldDB" id="A0AAN9EA40"/>
<dbReference type="InterPro" id="IPR039794">
    <property type="entry name" value="Gtb1-like"/>
</dbReference>
<keyword evidence="2" id="KW-0732">Signal</keyword>
<accession>A0AAN9EA40</accession>
<dbReference type="InterPro" id="IPR036607">
    <property type="entry name" value="PRKCSH"/>
</dbReference>
<feature type="transmembrane region" description="Helical" evidence="6">
    <location>
        <begin position="44"/>
        <end position="62"/>
    </location>
</feature>
<dbReference type="GO" id="GO:0006491">
    <property type="term" value="P:N-glycan processing"/>
    <property type="evidence" value="ECO:0007669"/>
    <property type="project" value="TreeGrafter"/>
</dbReference>
<dbReference type="SUPFAM" id="SSF50911">
    <property type="entry name" value="Mannose 6-phosphate receptor domain"/>
    <property type="match status" value="1"/>
</dbReference>
<dbReference type="EMBL" id="JAYWIO010000007">
    <property type="protein sequence ID" value="KAK7251950.1"/>
    <property type="molecule type" value="Genomic_DNA"/>
</dbReference>
<dbReference type="Pfam" id="PF12999">
    <property type="entry name" value="PRKCSH-like"/>
    <property type="match status" value="1"/>
</dbReference>
<dbReference type="PANTHER" id="PTHR12630">
    <property type="entry name" value="N-LINKED OLIGOSACCHARIDE PROCESSING"/>
    <property type="match status" value="1"/>
</dbReference>
<feature type="region of interest" description="Disordered" evidence="5">
    <location>
        <begin position="235"/>
        <end position="484"/>
    </location>
</feature>
<keyword evidence="4" id="KW-1015">Disulfide bond</keyword>
<dbReference type="InterPro" id="IPR028146">
    <property type="entry name" value="PRKCSH_N"/>
</dbReference>
<protein>
    <recommendedName>
        <fullName evidence="1">Glucosidase 2 subunit beta</fullName>
    </recommendedName>
</protein>
<keyword evidence="6" id="KW-0472">Membrane</keyword>
<evidence type="ECO:0000256" key="3">
    <source>
        <dbReference type="ARBA" id="ARBA00022824"/>
    </source>
</evidence>
<keyword evidence="6" id="KW-1133">Transmembrane helix</keyword>
<dbReference type="PANTHER" id="PTHR12630:SF1">
    <property type="entry name" value="GLUCOSIDASE 2 SUBUNIT BETA"/>
    <property type="match status" value="1"/>
</dbReference>
<feature type="compositionally biased region" description="Basic and acidic residues" evidence="5">
    <location>
        <begin position="341"/>
        <end position="366"/>
    </location>
</feature>
<feature type="compositionally biased region" description="Basic and acidic residues" evidence="5">
    <location>
        <begin position="452"/>
        <end position="466"/>
    </location>
</feature>
<dbReference type="Proteomes" id="UP001372338">
    <property type="component" value="Unassembled WGS sequence"/>
</dbReference>
<gene>
    <name evidence="8" type="ORF">RIF29_35579</name>
</gene>
<evidence type="ECO:0000256" key="6">
    <source>
        <dbReference type="SAM" id="Phobius"/>
    </source>
</evidence>
<dbReference type="PROSITE" id="PS51914">
    <property type="entry name" value="MRH"/>
    <property type="match status" value="1"/>
</dbReference>
<evidence type="ECO:0000313" key="9">
    <source>
        <dbReference type="Proteomes" id="UP001372338"/>
    </source>
</evidence>
<keyword evidence="6" id="KW-0812">Transmembrane</keyword>
<name>A0AAN9EA40_CROPI</name>
<feature type="compositionally biased region" description="Basic and acidic residues" evidence="5">
    <location>
        <begin position="308"/>
        <end position="318"/>
    </location>
</feature>
<reference evidence="8 9" key="1">
    <citation type="submission" date="2024-01" db="EMBL/GenBank/DDBJ databases">
        <title>The genomes of 5 underutilized Papilionoideae crops provide insights into root nodulation and disease resistanc.</title>
        <authorList>
            <person name="Yuan L."/>
        </authorList>
    </citation>
    <scope>NUCLEOTIDE SEQUENCE [LARGE SCALE GENOMIC DNA]</scope>
    <source>
        <strain evidence="8">ZHUSHIDOU_FW_LH</strain>
        <tissue evidence="8">Leaf</tissue>
    </source>
</reference>
<keyword evidence="3" id="KW-0256">Endoplasmic reticulum</keyword>
<dbReference type="Gene3D" id="2.70.130.10">
    <property type="entry name" value="Mannose-6-phosphate receptor binding domain"/>
    <property type="match status" value="1"/>
</dbReference>
<feature type="domain" description="MRH" evidence="7">
    <location>
        <begin position="556"/>
        <end position="651"/>
    </location>
</feature>
<dbReference type="InterPro" id="IPR044865">
    <property type="entry name" value="MRH_dom"/>
</dbReference>
<organism evidence="8 9">
    <name type="scientific">Crotalaria pallida</name>
    <name type="common">Smooth rattlebox</name>
    <name type="synonym">Crotalaria striata</name>
    <dbReference type="NCBI Taxonomy" id="3830"/>
    <lineage>
        <taxon>Eukaryota</taxon>
        <taxon>Viridiplantae</taxon>
        <taxon>Streptophyta</taxon>
        <taxon>Embryophyta</taxon>
        <taxon>Tracheophyta</taxon>
        <taxon>Spermatophyta</taxon>
        <taxon>Magnoliopsida</taxon>
        <taxon>eudicotyledons</taxon>
        <taxon>Gunneridae</taxon>
        <taxon>Pentapetalae</taxon>
        <taxon>rosids</taxon>
        <taxon>fabids</taxon>
        <taxon>Fabales</taxon>
        <taxon>Fabaceae</taxon>
        <taxon>Papilionoideae</taxon>
        <taxon>50 kb inversion clade</taxon>
        <taxon>genistoids sensu lato</taxon>
        <taxon>core genistoids</taxon>
        <taxon>Crotalarieae</taxon>
        <taxon>Crotalaria</taxon>
    </lineage>
</organism>
<feature type="compositionally biased region" description="Basic and acidic residues" evidence="5">
    <location>
        <begin position="415"/>
        <end position="428"/>
    </location>
</feature>
<dbReference type="GO" id="GO:0017177">
    <property type="term" value="C:glucosidase II complex"/>
    <property type="evidence" value="ECO:0007669"/>
    <property type="project" value="TreeGrafter"/>
</dbReference>
<sequence length="676" mass="75912">MRYSVTIKFRNNITRTIETQSLQSIRGGSALCTPLFMELRMKTLLFLLISLSALLSFVPFSSSSSILTDPFLGIAPQDEKYYKSSDVIKCKDGSKKFSKNQLNDDFCDCLDGTDEPGTSACPSGTFYCRNAGHAPVTLFSSRVNDGICDCCDGTDEYDGKVKCPNTCWEAGKVAREKLKKKIDTYQEGVKVRKQEIEQAKVSLEKDQALLSKLKNEESTLKGIVQQLKEHKEQIEKAEEKERLQKEKEEKLKKEAEEKANGENSKADESDTGNSDEAGKHLDAKENDDASNHDKVGTLDDSSADQVEAGDKLDAHDNYDGATDSPGSEGSLLNEEDEIEKDAEGEPAVKSETDVKVENKEASDEIINKGNDVSENTEGLSKEELGRLVASRWTGGNTEKQSPEADAALDSEDHEDTPKETNIEEHDNDIYASETDDDSHKYESDEIDDDFREDEHDDHSSSYKSDTDTEPDLSGLSDDTTTDNPSWLEKIQKTVRNIFLAVNLFQTPVNQSDAARVRKEYDESSTKLSKIQSKISSLTEKLKQDFGPEKEFYSFYNHCFESKQNKYTYKVCPYKQATQEEGYSTTRLGSWDKFDDSYRALVFSNGDKCWNGPDRSIKVKLRCGLKNEVTDVDEPSRCEYVAILSTPALCKEEKLKELQQKLEMDLTKVVLRRSSSN</sequence>
<evidence type="ECO:0000256" key="1">
    <source>
        <dbReference type="ARBA" id="ARBA00022387"/>
    </source>
</evidence>
<proteinExistence type="predicted"/>
<feature type="compositionally biased region" description="Basic and acidic residues" evidence="5">
    <location>
        <begin position="235"/>
        <end position="268"/>
    </location>
</feature>
<dbReference type="Pfam" id="PF13015">
    <property type="entry name" value="PRKCSH_1"/>
    <property type="match status" value="1"/>
</dbReference>